<sequence length="95" mass="10621">MDPVIYDRSVLHAASLFADILMTLRHKLHVCKGLKSFAEQPQGQEFGGETMEIGKRLIRHIRHPTTINNHEIFAKISLTSSTRTALPVESGLGKK</sequence>
<name>A0A4Y2IHP6_ARAVE</name>
<gene>
    <name evidence="1" type="ORF">AVEN_244061_1</name>
</gene>
<proteinExistence type="predicted"/>
<reference evidence="1 2" key="1">
    <citation type="journal article" date="2019" name="Sci. Rep.">
        <title>Orb-weaving spider Araneus ventricosus genome elucidates the spidroin gene catalogue.</title>
        <authorList>
            <person name="Kono N."/>
            <person name="Nakamura H."/>
            <person name="Ohtoshi R."/>
            <person name="Moran D.A.P."/>
            <person name="Shinohara A."/>
            <person name="Yoshida Y."/>
            <person name="Fujiwara M."/>
            <person name="Mori M."/>
            <person name="Tomita M."/>
            <person name="Arakawa K."/>
        </authorList>
    </citation>
    <scope>NUCLEOTIDE SEQUENCE [LARGE SCALE GENOMIC DNA]</scope>
</reference>
<keyword evidence="2" id="KW-1185">Reference proteome</keyword>
<organism evidence="1 2">
    <name type="scientific">Araneus ventricosus</name>
    <name type="common">Orbweaver spider</name>
    <name type="synonym">Epeira ventricosa</name>
    <dbReference type="NCBI Taxonomy" id="182803"/>
    <lineage>
        <taxon>Eukaryota</taxon>
        <taxon>Metazoa</taxon>
        <taxon>Ecdysozoa</taxon>
        <taxon>Arthropoda</taxon>
        <taxon>Chelicerata</taxon>
        <taxon>Arachnida</taxon>
        <taxon>Araneae</taxon>
        <taxon>Araneomorphae</taxon>
        <taxon>Entelegynae</taxon>
        <taxon>Araneoidea</taxon>
        <taxon>Araneidae</taxon>
        <taxon>Araneus</taxon>
    </lineage>
</organism>
<protein>
    <submittedName>
        <fullName evidence="1">Uncharacterized protein</fullName>
    </submittedName>
</protein>
<accession>A0A4Y2IHP6</accession>
<evidence type="ECO:0000313" key="2">
    <source>
        <dbReference type="Proteomes" id="UP000499080"/>
    </source>
</evidence>
<dbReference type="AlphaFoldDB" id="A0A4Y2IHP6"/>
<dbReference type="Proteomes" id="UP000499080">
    <property type="component" value="Unassembled WGS sequence"/>
</dbReference>
<dbReference type="EMBL" id="BGPR01002674">
    <property type="protein sequence ID" value="GBM77208.1"/>
    <property type="molecule type" value="Genomic_DNA"/>
</dbReference>
<comment type="caution">
    <text evidence="1">The sequence shown here is derived from an EMBL/GenBank/DDBJ whole genome shotgun (WGS) entry which is preliminary data.</text>
</comment>
<evidence type="ECO:0000313" key="1">
    <source>
        <dbReference type="EMBL" id="GBM77208.1"/>
    </source>
</evidence>